<protein>
    <recommendedName>
        <fullName evidence="7">Nucleoprotein</fullName>
    </recommendedName>
    <alternativeName>
        <fullName evidence="16">Nucleocapsid protein</fullName>
    </alternativeName>
</protein>
<dbReference type="InterPro" id="IPR015971">
    <property type="entry name" value="Nucleocapsid_Phlebovirus"/>
</dbReference>
<dbReference type="GO" id="GO:0044172">
    <property type="term" value="C:host cell endoplasmic reticulum-Golgi intermediate compartment"/>
    <property type="evidence" value="ECO:0007669"/>
    <property type="project" value="UniProtKB-SubCell"/>
</dbReference>
<name>A0A096XPQ7_9VIRU</name>
<keyword evidence="13 18" id="KW-0543">Viral nucleoprotein</keyword>
<dbReference type="GO" id="GO:0003723">
    <property type="term" value="F:RNA binding"/>
    <property type="evidence" value="ECO:0007669"/>
    <property type="project" value="UniProtKB-KW"/>
</dbReference>
<dbReference type="PIRSF" id="PIRSF003953">
    <property type="entry name" value="N_PhelboV"/>
    <property type="match status" value="1"/>
</dbReference>
<evidence type="ECO:0000256" key="16">
    <source>
        <dbReference type="ARBA" id="ARBA00033344"/>
    </source>
</evidence>
<evidence type="ECO:0000256" key="6">
    <source>
        <dbReference type="ARBA" id="ARBA00005299"/>
    </source>
</evidence>
<evidence type="ECO:0000256" key="2">
    <source>
        <dbReference type="ARBA" id="ARBA00004147"/>
    </source>
</evidence>
<sequence length="245" mass="26984">MSEWSRIAVEFGEQQLNLTELEDFARELAYEGLDPALIIKKLKETGGDDWVKDTKFIIVFALTRGNKIVKASGKMSNSGSKRLMALQEKYGLVERAETRLSITPVRVAQSLPTWTCAAAAALKEYLPVGPAVMNLKVENYPPEMMCMAFGSLIPTAGVSEATTKTLMEAYSLWQDAFTKTINVKMRGASKTEVYNSFRDPLHAAVNSVFFPNDVRVKWLKAKGILGPNGVPSRAAEVAAAAYRNL</sequence>
<evidence type="ECO:0000256" key="3">
    <source>
        <dbReference type="ARBA" id="ARBA00004192"/>
    </source>
</evidence>
<dbReference type="GO" id="GO:0019013">
    <property type="term" value="C:viral nucleocapsid"/>
    <property type="evidence" value="ECO:0007669"/>
    <property type="project" value="UniProtKB-KW"/>
</dbReference>
<keyword evidence="8" id="KW-0167">Capsid protein</keyword>
<dbReference type="EMBL" id="KF356519">
    <property type="protein sequence ID" value="AID68978.1"/>
    <property type="molecule type" value="Viral_cRNA"/>
</dbReference>
<comment type="similarity">
    <text evidence="6">Belongs to the phlebovirus nucleocapsid protein family.</text>
</comment>
<evidence type="ECO:0000256" key="5">
    <source>
        <dbReference type="ARBA" id="ARBA00004452"/>
    </source>
</evidence>
<dbReference type="GO" id="GO:0042025">
    <property type="term" value="C:host cell nucleus"/>
    <property type="evidence" value="ECO:0007669"/>
    <property type="project" value="UniProtKB-SubCell"/>
</dbReference>
<evidence type="ECO:0000256" key="7">
    <source>
        <dbReference type="ARBA" id="ARBA00014389"/>
    </source>
</evidence>
<proteinExistence type="inferred from homology"/>
<organism evidence="18 19">
    <name type="scientific">FTLS virus</name>
    <dbReference type="NCBI Taxonomy" id="1437064"/>
    <lineage>
        <taxon>Viruses</taxon>
        <taxon>Riboviria</taxon>
        <taxon>Orthornavirae</taxon>
        <taxon>Negarnaviricota</taxon>
        <taxon>Polyploviricotina</taxon>
        <taxon>Bunyaviricetes</taxon>
        <taxon>Hareavirales</taxon>
        <taxon>Phenuiviridae</taxon>
        <taxon>Bandavirus</taxon>
        <taxon>Bandavirus dabieense</taxon>
    </lineage>
</organism>
<keyword evidence="15" id="KW-0687">Ribonucleoprotein</keyword>
<dbReference type="Proteomes" id="UP000095943">
    <property type="component" value="Genome"/>
</dbReference>
<evidence type="ECO:0000256" key="1">
    <source>
        <dbReference type="ARBA" id="ARBA00004136"/>
    </source>
</evidence>
<evidence type="ECO:0000256" key="17">
    <source>
        <dbReference type="ARBA" id="ARBA00046628"/>
    </source>
</evidence>
<evidence type="ECO:0000256" key="13">
    <source>
        <dbReference type="ARBA" id="ARBA00023086"/>
    </source>
</evidence>
<dbReference type="Pfam" id="PF05733">
    <property type="entry name" value="Tenui_N"/>
    <property type="match status" value="1"/>
</dbReference>
<evidence type="ECO:0000313" key="19">
    <source>
        <dbReference type="Proteomes" id="UP000095943"/>
    </source>
</evidence>
<evidence type="ECO:0000256" key="14">
    <source>
        <dbReference type="ARBA" id="ARBA00023200"/>
    </source>
</evidence>
<dbReference type="InterPro" id="IPR009522">
    <property type="entry name" value="Capsid_Phlebovir/Tenuivir"/>
</dbReference>
<evidence type="ECO:0000256" key="11">
    <source>
        <dbReference type="ARBA" id="ARBA00022844"/>
    </source>
</evidence>
<keyword evidence="11" id="KW-0946">Virion</keyword>
<dbReference type="GO" id="GO:1990904">
    <property type="term" value="C:ribonucleoprotein complex"/>
    <property type="evidence" value="ECO:0007669"/>
    <property type="project" value="UniProtKB-KW"/>
</dbReference>
<keyword evidence="14" id="KW-1035">Host cytoplasm</keyword>
<dbReference type="GO" id="GO:0044177">
    <property type="term" value="C:host cell Golgi apparatus"/>
    <property type="evidence" value="ECO:0007669"/>
    <property type="project" value="UniProtKB-SubCell"/>
</dbReference>
<comment type="subcellular location">
    <subcellularLocation>
        <location evidence="1">Host Golgi apparatus</location>
    </subcellularLocation>
    <subcellularLocation>
        <location evidence="3">Host cytoplasm</location>
    </subcellularLocation>
    <subcellularLocation>
        <location evidence="5">Host endoplasmic reticulum-Golgi intermediate compartment</location>
    </subcellularLocation>
    <subcellularLocation>
        <location evidence="2">Host nucleus</location>
    </subcellularLocation>
    <subcellularLocation>
        <location evidence="4">Virion</location>
    </subcellularLocation>
</comment>
<comment type="subunit">
    <text evidence="17">Homodimer. Homohexamer; ring-shaped, necessary to form the nucleocapsid. Homopentamers; opened pentamers in solution. Binds to viral genomic RNA. Interacts with glycoprotein Gn; this interaction allows packaging of nucleocapsids into virions.</text>
</comment>
<evidence type="ECO:0000256" key="8">
    <source>
        <dbReference type="ARBA" id="ARBA00022561"/>
    </source>
</evidence>
<evidence type="ECO:0000256" key="15">
    <source>
        <dbReference type="ARBA" id="ARBA00023274"/>
    </source>
</evidence>
<evidence type="ECO:0000256" key="10">
    <source>
        <dbReference type="ARBA" id="ARBA00022812"/>
    </source>
</evidence>
<keyword evidence="12" id="KW-0694">RNA-binding</keyword>
<reference evidence="18 19" key="1">
    <citation type="journal article" date="2014" name="PLoS Negl. Trop. Dis.">
        <title>The Evolutionary History and Spatiotemporal Dynamics of the Fever, Thrombocytopenia and Leukocytopenia Syndrome Virus (FTLSV) in China.</title>
        <authorList>
            <person name="Huang X."/>
            <person name="Liu L."/>
            <person name="Du Y."/>
            <person name="Wu W."/>
            <person name="Wang H."/>
            <person name="Su J."/>
            <person name="Tang X."/>
            <person name="Liu Q."/>
            <person name="Yang Y."/>
            <person name="Jiang Y."/>
            <person name="Chen W."/>
            <person name="Xu B."/>
        </authorList>
    </citation>
    <scope>NUCLEOTIDE SEQUENCE [LARGE SCALE GENOMIC DNA]</scope>
    <source>
        <strain evidence="18">YPQ2</strain>
    </source>
</reference>
<evidence type="ECO:0000256" key="9">
    <source>
        <dbReference type="ARBA" id="ARBA00022562"/>
    </source>
</evidence>
<evidence type="ECO:0000313" key="18">
    <source>
        <dbReference type="EMBL" id="AID68978.1"/>
    </source>
</evidence>
<evidence type="ECO:0000256" key="4">
    <source>
        <dbReference type="ARBA" id="ARBA00004328"/>
    </source>
</evidence>
<accession>A0A096XPQ7</accession>
<keyword evidence="10" id="KW-1040">Host Golgi apparatus</keyword>
<keyword evidence="9" id="KW-1048">Host nucleus</keyword>
<evidence type="ECO:0000256" key="12">
    <source>
        <dbReference type="ARBA" id="ARBA00022884"/>
    </source>
</evidence>